<dbReference type="Proteomes" id="UP000300142">
    <property type="component" value="Unassembled WGS sequence"/>
</dbReference>
<evidence type="ECO:0000259" key="2">
    <source>
        <dbReference type="Pfam" id="PF13785"/>
    </source>
</evidence>
<accession>A0A479ZW16</accession>
<dbReference type="RefSeq" id="WP_137666315.1">
    <property type="nucleotide sequence ID" value="NZ_BJCE01000011.1"/>
</dbReference>
<dbReference type="Pfam" id="PF13785">
    <property type="entry name" value="DUF4178"/>
    <property type="match status" value="1"/>
</dbReference>
<sequence length="216" mass="25478">MYTVSIETQVHALRPGDRVRYSGVDWDIKDYSTYQDPQGYQTEEWLLVSSGGSEYYLLREYDPSKEINSVTWYISNQLQNVSLYTPDFPKNPLQLTTLWKEMQVLNTPYPELKLFYKSYYFDSQTEGSYDSEGKTKSRITWDYWDKDHCVNLAIESFPNLQLEIYSTKIVKPEEFHNIQKGVSSERQVLRWKPELIIELIIALIFLSIGIFLMIFG</sequence>
<keyword evidence="4" id="KW-1185">Reference proteome</keyword>
<dbReference type="AlphaFoldDB" id="A0A479ZW16"/>
<gene>
    <name evidence="3" type="ORF">SR1949_05830</name>
</gene>
<dbReference type="EMBL" id="BJCE01000011">
    <property type="protein sequence ID" value="GCL35488.1"/>
    <property type="molecule type" value="Genomic_DNA"/>
</dbReference>
<reference evidence="4" key="1">
    <citation type="submission" date="2019-02" db="EMBL/GenBank/DDBJ databases">
        <title>Draft genome sequence of Sphaerospermopsis reniformis NIES-1949.</title>
        <authorList>
            <person name="Yamaguchi H."/>
            <person name="Suzuki S."/>
            <person name="Kawachi M."/>
        </authorList>
    </citation>
    <scope>NUCLEOTIDE SEQUENCE [LARGE SCALE GENOMIC DNA]</scope>
    <source>
        <strain evidence="4">NIES-1949</strain>
    </source>
</reference>
<evidence type="ECO:0000313" key="4">
    <source>
        <dbReference type="Proteomes" id="UP000300142"/>
    </source>
</evidence>
<evidence type="ECO:0000313" key="3">
    <source>
        <dbReference type="EMBL" id="GCL35488.1"/>
    </source>
</evidence>
<feature type="domain" description="DUF4178" evidence="2">
    <location>
        <begin position="14"/>
        <end position="168"/>
    </location>
</feature>
<proteinExistence type="predicted"/>
<name>A0A479ZW16_9CYAN</name>
<comment type="caution">
    <text evidence="3">The sequence shown here is derived from an EMBL/GenBank/DDBJ whole genome shotgun (WGS) entry which is preliminary data.</text>
</comment>
<organism evidence="3 4">
    <name type="scientific">Sphaerospermopsis reniformis</name>
    <dbReference type="NCBI Taxonomy" id="531300"/>
    <lineage>
        <taxon>Bacteria</taxon>
        <taxon>Bacillati</taxon>
        <taxon>Cyanobacteriota</taxon>
        <taxon>Cyanophyceae</taxon>
        <taxon>Nostocales</taxon>
        <taxon>Aphanizomenonaceae</taxon>
        <taxon>Sphaerospermopsis</taxon>
    </lineage>
</organism>
<keyword evidence="1" id="KW-0472">Membrane</keyword>
<feature type="transmembrane region" description="Helical" evidence="1">
    <location>
        <begin position="195"/>
        <end position="215"/>
    </location>
</feature>
<keyword evidence="1" id="KW-0812">Transmembrane</keyword>
<evidence type="ECO:0000256" key="1">
    <source>
        <dbReference type="SAM" id="Phobius"/>
    </source>
</evidence>
<keyword evidence="1" id="KW-1133">Transmembrane helix</keyword>
<protein>
    <recommendedName>
        <fullName evidence="2">DUF4178 domain-containing protein</fullName>
    </recommendedName>
</protein>
<dbReference type="InterPro" id="IPR025235">
    <property type="entry name" value="DUF4178"/>
</dbReference>